<gene>
    <name evidence="7" type="ORF">FCC1311_064342</name>
</gene>
<dbReference type="EMBL" id="BEYU01000073">
    <property type="protein sequence ID" value="GBG30214.1"/>
    <property type="molecule type" value="Genomic_DNA"/>
</dbReference>
<accession>A0A2R5GQR0</accession>
<dbReference type="NCBIfam" id="TIGR02148">
    <property type="entry name" value="Fibro_Slime"/>
    <property type="match status" value="1"/>
</dbReference>
<evidence type="ECO:0000313" key="8">
    <source>
        <dbReference type="Proteomes" id="UP000241890"/>
    </source>
</evidence>
<name>A0A2R5GQR0_9STRA</name>
<evidence type="ECO:0000256" key="5">
    <source>
        <dbReference type="SAM" id="SignalP"/>
    </source>
</evidence>
<keyword evidence="8" id="KW-1185">Reference proteome</keyword>
<keyword evidence="2 5" id="KW-0732">Signal</keyword>
<evidence type="ECO:0000256" key="2">
    <source>
        <dbReference type="ARBA" id="ARBA00022729"/>
    </source>
</evidence>
<feature type="signal peptide" evidence="5">
    <location>
        <begin position="1"/>
        <end position="27"/>
    </location>
</feature>
<evidence type="ECO:0000259" key="6">
    <source>
        <dbReference type="PROSITE" id="PS51820"/>
    </source>
</evidence>
<proteinExistence type="inferred from homology"/>
<dbReference type="Proteomes" id="UP000241890">
    <property type="component" value="Unassembled WGS sequence"/>
</dbReference>
<evidence type="ECO:0000313" key="7">
    <source>
        <dbReference type="EMBL" id="GBG30214.1"/>
    </source>
</evidence>
<dbReference type="InParanoid" id="A0A2R5GQR0"/>
<dbReference type="InterPro" id="IPR037524">
    <property type="entry name" value="PA14/GLEYA"/>
</dbReference>
<comment type="caution">
    <text evidence="7">The sequence shown here is derived from an EMBL/GenBank/DDBJ whole genome shotgun (WGS) entry which is preliminary data.</text>
</comment>
<dbReference type="InterPro" id="IPR011874">
    <property type="entry name" value="Fibro_Slime"/>
</dbReference>
<organism evidence="7 8">
    <name type="scientific">Hondaea fermentalgiana</name>
    <dbReference type="NCBI Taxonomy" id="2315210"/>
    <lineage>
        <taxon>Eukaryota</taxon>
        <taxon>Sar</taxon>
        <taxon>Stramenopiles</taxon>
        <taxon>Bigyra</taxon>
        <taxon>Labyrinthulomycetes</taxon>
        <taxon>Thraustochytrida</taxon>
        <taxon>Thraustochytriidae</taxon>
        <taxon>Hondaea</taxon>
    </lineage>
</organism>
<evidence type="ECO:0000256" key="3">
    <source>
        <dbReference type="ARBA" id="ARBA00023180"/>
    </source>
</evidence>
<dbReference type="AlphaFoldDB" id="A0A2R5GQR0"/>
<dbReference type="OrthoDB" id="441755at2759"/>
<feature type="domain" description="PA14" evidence="6">
    <location>
        <begin position="244"/>
        <end position="390"/>
    </location>
</feature>
<dbReference type="PROSITE" id="PS51820">
    <property type="entry name" value="PA14"/>
    <property type="match status" value="1"/>
</dbReference>
<protein>
    <submittedName>
        <fullName evidence="7">Protein psiQ</fullName>
    </submittedName>
</protein>
<evidence type="ECO:0000256" key="1">
    <source>
        <dbReference type="ARBA" id="ARBA00008709"/>
    </source>
</evidence>
<feature type="compositionally biased region" description="Basic and acidic residues" evidence="4">
    <location>
        <begin position="512"/>
        <end position="521"/>
    </location>
</feature>
<comment type="similarity">
    <text evidence="1">Belongs to the prespore-cell-inducing factor family.</text>
</comment>
<dbReference type="Pfam" id="PF07691">
    <property type="entry name" value="PA14"/>
    <property type="match status" value="1"/>
</dbReference>
<feature type="region of interest" description="Disordered" evidence="4">
    <location>
        <begin position="488"/>
        <end position="521"/>
    </location>
</feature>
<dbReference type="InterPro" id="IPR051154">
    <property type="entry name" value="Prespore-cell_inducing_factor"/>
</dbReference>
<dbReference type="GO" id="GO:0005576">
    <property type="term" value="C:extracellular region"/>
    <property type="evidence" value="ECO:0007669"/>
    <property type="project" value="TreeGrafter"/>
</dbReference>
<feature type="chain" id="PRO_5015359121" evidence="5">
    <location>
        <begin position="28"/>
        <end position="521"/>
    </location>
</feature>
<dbReference type="PANTHER" id="PTHR31137">
    <property type="entry name" value="PROTEIN PSIB-RELATED-RELATED"/>
    <property type="match status" value="1"/>
</dbReference>
<dbReference type="InterPro" id="IPR011658">
    <property type="entry name" value="PA14_dom"/>
</dbReference>
<sequence>MKVRGQQPWRAALQALMLAALTALSAGFQAPDTLTYRLTLRDFLPSHCIGSTEYEELYEYAAYTGMRDSVYEDYQASAIPDTFFADNLSVAMNLTSNFGPSNWGGPDYKVVQVNRYCPYWTQGMSNGTIKPHPDFEQAALSQVNGPPRCYKGGAFVGCSGISSVIMPAMEIATSGLPKIVYCDSAHNSRCGCNADQSLCTTSRQQYFSSWYNDDPTYNKRVGQKLDLTLDELDGLYKFTSGSFFPLSKFDATRDEGLYTDGPAVFEENYPDPKRAHVWPNSLRDVGRQHFWFTTEFHTYFEYSGDEVFTFNGDDDFWVFINERFAIDLGGLHGSQQDDITLSEYADEDHLNLTVGKVYALSIFHAERHLDASNFNVYTSISESCNVARPGTRSVAFSLLDAIADDQVALSQGRDKAYIEEGKLYNLDRAVEYDPNNEYNVVTRMVMNTSAELQRERARRDVEDGTDNITSLASQNEELQEQIRMAKQRKQLEASKGSRISRFFKGGGGGRGARKEYSPESL</sequence>
<keyword evidence="3" id="KW-0325">Glycoprotein</keyword>
<reference evidence="7 8" key="1">
    <citation type="submission" date="2017-12" db="EMBL/GenBank/DDBJ databases">
        <title>Sequencing, de novo assembly and annotation of complete genome of a new Thraustochytrid species, strain FCC1311.</title>
        <authorList>
            <person name="Sedici K."/>
            <person name="Godart F."/>
            <person name="Aiese Cigliano R."/>
            <person name="Sanseverino W."/>
            <person name="Barakat M."/>
            <person name="Ortet P."/>
            <person name="Marechal E."/>
            <person name="Cagnac O."/>
            <person name="Amato A."/>
        </authorList>
    </citation>
    <scope>NUCLEOTIDE SEQUENCE [LARGE SCALE GENOMIC DNA]</scope>
</reference>
<evidence type="ECO:0000256" key="4">
    <source>
        <dbReference type="SAM" id="MobiDB-lite"/>
    </source>
</evidence>